<proteinExistence type="predicted"/>
<protein>
    <recommendedName>
        <fullName evidence="3">OmpA-like domain-containing protein</fullName>
    </recommendedName>
</protein>
<evidence type="ECO:0000313" key="1">
    <source>
        <dbReference type="EMBL" id="MFD2183646.1"/>
    </source>
</evidence>
<comment type="caution">
    <text evidence="1">The sequence shown here is derived from an EMBL/GenBank/DDBJ whole genome shotgun (WGS) entry which is preliminary data.</text>
</comment>
<dbReference type="InterPro" id="IPR036737">
    <property type="entry name" value="OmpA-like_sf"/>
</dbReference>
<sequence length="104" mass="10651">MTDRFGRTALVGLAATVAVIGTGTDGVHARTTAPAGSGPAAVNDRLSALRAETIRGRLDSASRGLGNRLLTRGAGSRETIVGTGRDDATDALDRRVAFKVIDCS</sequence>
<reference evidence="2" key="1">
    <citation type="journal article" date="2019" name="Int. J. Syst. Evol. Microbiol.">
        <title>The Global Catalogue of Microorganisms (GCM) 10K type strain sequencing project: providing services to taxonomists for standard genome sequencing and annotation.</title>
        <authorList>
            <consortium name="The Broad Institute Genomics Platform"/>
            <consortium name="The Broad Institute Genome Sequencing Center for Infectious Disease"/>
            <person name="Wu L."/>
            <person name="Ma J."/>
        </authorList>
    </citation>
    <scope>NUCLEOTIDE SEQUENCE [LARGE SCALE GENOMIC DNA]</scope>
    <source>
        <strain evidence="2">CGMCC 1.6774</strain>
    </source>
</reference>
<keyword evidence="2" id="KW-1185">Reference proteome</keyword>
<evidence type="ECO:0008006" key="3">
    <source>
        <dbReference type="Google" id="ProtNLM"/>
    </source>
</evidence>
<evidence type="ECO:0000313" key="2">
    <source>
        <dbReference type="Proteomes" id="UP001597314"/>
    </source>
</evidence>
<name>A0ABW5ALT8_9BRAD</name>
<gene>
    <name evidence="1" type="ORF">ACFSOX_15935</name>
</gene>
<organism evidence="1 2">
    <name type="scientific">Rhodoplanes azumiensis</name>
    <dbReference type="NCBI Taxonomy" id="1897628"/>
    <lineage>
        <taxon>Bacteria</taxon>
        <taxon>Pseudomonadati</taxon>
        <taxon>Pseudomonadota</taxon>
        <taxon>Alphaproteobacteria</taxon>
        <taxon>Hyphomicrobiales</taxon>
        <taxon>Nitrobacteraceae</taxon>
        <taxon>Rhodoplanes</taxon>
    </lineage>
</organism>
<dbReference type="EMBL" id="JBHUIW010000019">
    <property type="protein sequence ID" value="MFD2183646.1"/>
    <property type="molecule type" value="Genomic_DNA"/>
</dbReference>
<dbReference type="RefSeq" id="WP_378478801.1">
    <property type="nucleotide sequence ID" value="NZ_JBHUIW010000019.1"/>
</dbReference>
<accession>A0ABW5ALT8</accession>
<dbReference type="SUPFAM" id="SSF103088">
    <property type="entry name" value="OmpA-like"/>
    <property type="match status" value="1"/>
</dbReference>
<dbReference type="Proteomes" id="UP001597314">
    <property type="component" value="Unassembled WGS sequence"/>
</dbReference>
<dbReference type="Gene3D" id="3.30.1330.60">
    <property type="entry name" value="OmpA-like domain"/>
    <property type="match status" value="1"/>
</dbReference>